<keyword evidence="1" id="KW-0479">Metal-binding</keyword>
<evidence type="ECO:0000256" key="5">
    <source>
        <dbReference type="PROSITE-ProRule" id="PRU00042"/>
    </source>
</evidence>
<feature type="domain" description="C2H2-type" evidence="7">
    <location>
        <begin position="113"/>
        <end position="142"/>
    </location>
</feature>
<keyword evidence="2" id="KW-0677">Repeat</keyword>
<dbReference type="OrthoDB" id="3437960at2759"/>
<dbReference type="SMART" id="SM00355">
    <property type="entry name" value="ZnF_C2H2"/>
    <property type="match status" value="3"/>
</dbReference>
<evidence type="ECO:0000256" key="3">
    <source>
        <dbReference type="ARBA" id="ARBA00022771"/>
    </source>
</evidence>
<reference evidence="8 9" key="1">
    <citation type="journal article" date="2019" name="Sci. Rep.">
        <title>Comparative genomics of chytrid fungi reveal insights into the obligate biotrophic and pathogenic lifestyle of Synchytrium endobioticum.</title>
        <authorList>
            <person name="van de Vossenberg B.T.L.H."/>
            <person name="Warris S."/>
            <person name="Nguyen H.D.T."/>
            <person name="van Gent-Pelzer M.P.E."/>
            <person name="Joly D.L."/>
            <person name="van de Geest H.C."/>
            <person name="Bonants P.J.M."/>
            <person name="Smith D.S."/>
            <person name="Levesque C.A."/>
            <person name="van der Lee T.A.J."/>
        </authorList>
    </citation>
    <scope>NUCLEOTIDE SEQUENCE [LARGE SCALE GENOMIC DNA]</scope>
    <source>
        <strain evidence="8 9">CBS 675.73</strain>
    </source>
</reference>
<feature type="domain" description="C2H2-type" evidence="7">
    <location>
        <begin position="188"/>
        <end position="216"/>
    </location>
</feature>
<name>A0A507FBF9_9FUNG</name>
<accession>A0A507FBF9</accession>
<dbReference type="InterPro" id="IPR036236">
    <property type="entry name" value="Znf_C2H2_sf"/>
</dbReference>
<evidence type="ECO:0000256" key="6">
    <source>
        <dbReference type="SAM" id="MobiDB-lite"/>
    </source>
</evidence>
<protein>
    <recommendedName>
        <fullName evidence="7">C2H2-type domain-containing protein</fullName>
    </recommendedName>
</protein>
<keyword evidence="9" id="KW-1185">Reference proteome</keyword>
<dbReference type="Gene3D" id="3.30.160.60">
    <property type="entry name" value="Classic Zinc Finger"/>
    <property type="match status" value="3"/>
</dbReference>
<dbReference type="AlphaFoldDB" id="A0A507FBF9"/>
<dbReference type="FunFam" id="3.30.160.60:FF:000125">
    <property type="entry name" value="Putative zinc finger protein 143"/>
    <property type="match status" value="1"/>
</dbReference>
<dbReference type="GO" id="GO:0006357">
    <property type="term" value="P:regulation of transcription by RNA polymerase II"/>
    <property type="evidence" value="ECO:0007669"/>
    <property type="project" value="TreeGrafter"/>
</dbReference>
<keyword evidence="3 5" id="KW-0863">Zinc-finger</keyword>
<feature type="region of interest" description="Disordered" evidence="6">
    <location>
        <begin position="49"/>
        <end position="70"/>
    </location>
</feature>
<feature type="region of interest" description="Disordered" evidence="6">
    <location>
        <begin position="1"/>
        <end position="22"/>
    </location>
</feature>
<evidence type="ECO:0000256" key="4">
    <source>
        <dbReference type="ARBA" id="ARBA00022833"/>
    </source>
</evidence>
<dbReference type="PANTHER" id="PTHR46179:SF26">
    <property type="entry name" value="ZINC FINGER PROTEIN 423 HOMOLOG"/>
    <property type="match status" value="1"/>
</dbReference>
<gene>
    <name evidence="8" type="ORF">CcCBS67573_g05127</name>
</gene>
<feature type="compositionally biased region" description="Polar residues" evidence="6">
    <location>
        <begin position="49"/>
        <end position="65"/>
    </location>
</feature>
<dbReference type="SUPFAM" id="SSF57667">
    <property type="entry name" value="beta-beta-alpha zinc fingers"/>
    <property type="match status" value="1"/>
</dbReference>
<evidence type="ECO:0000259" key="7">
    <source>
        <dbReference type="PROSITE" id="PS50157"/>
    </source>
</evidence>
<dbReference type="GO" id="GO:0005634">
    <property type="term" value="C:nucleus"/>
    <property type="evidence" value="ECO:0007669"/>
    <property type="project" value="TreeGrafter"/>
</dbReference>
<keyword evidence="4" id="KW-0862">Zinc</keyword>
<dbReference type="InterPro" id="IPR051061">
    <property type="entry name" value="Zinc_finger_trans_reg"/>
</dbReference>
<dbReference type="Proteomes" id="UP000320333">
    <property type="component" value="Unassembled WGS sequence"/>
</dbReference>
<evidence type="ECO:0000256" key="1">
    <source>
        <dbReference type="ARBA" id="ARBA00022723"/>
    </source>
</evidence>
<sequence length="220" mass="24213">MGIPLPRNSSIVLDMDSGSETDPHPLDQLVHTLSTLTPSPHDAKETPVIANSNTAPPTPSTYSVQSFSSPSANPFSNSKRALLTCDFPGCSKTFTYPSQQRSHALVHSLDRPFECLHEGCSAKYTTKNRLKIHQRSHSGEKPYVCRHEGSLPGFSAVQKCTLDAHEILNHGSTEEKIALRRKKKVKNVLCEMCGKAFLSASSVEAHYWQFHGNRLAGRTS</sequence>
<dbReference type="STRING" id="246404.A0A507FBF9"/>
<proteinExistence type="predicted"/>
<dbReference type="InterPro" id="IPR013087">
    <property type="entry name" value="Znf_C2H2_type"/>
</dbReference>
<dbReference type="PROSITE" id="PS00028">
    <property type="entry name" value="ZINC_FINGER_C2H2_1"/>
    <property type="match status" value="3"/>
</dbReference>
<evidence type="ECO:0000256" key="2">
    <source>
        <dbReference type="ARBA" id="ARBA00022737"/>
    </source>
</evidence>
<dbReference type="EMBL" id="QEAP01000175">
    <property type="protein sequence ID" value="TPX73613.1"/>
    <property type="molecule type" value="Genomic_DNA"/>
</dbReference>
<feature type="domain" description="C2H2-type" evidence="7">
    <location>
        <begin position="83"/>
        <end position="112"/>
    </location>
</feature>
<comment type="caution">
    <text evidence="8">The sequence shown here is derived from an EMBL/GenBank/DDBJ whole genome shotgun (WGS) entry which is preliminary data.</text>
</comment>
<dbReference type="GO" id="GO:0008270">
    <property type="term" value="F:zinc ion binding"/>
    <property type="evidence" value="ECO:0007669"/>
    <property type="project" value="UniProtKB-KW"/>
</dbReference>
<evidence type="ECO:0000313" key="9">
    <source>
        <dbReference type="Proteomes" id="UP000320333"/>
    </source>
</evidence>
<organism evidence="8 9">
    <name type="scientific">Chytriomyces confervae</name>
    <dbReference type="NCBI Taxonomy" id="246404"/>
    <lineage>
        <taxon>Eukaryota</taxon>
        <taxon>Fungi</taxon>
        <taxon>Fungi incertae sedis</taxon>
        <taxon>Chytridiomycota</taxon>
        <taxon>Chytridiomycota incertae sedis</taxon>
        <taxon>Chytridiomycetes</taxon>
        <taxon>Chytridiales</taxon>
        <taxon>Chytriomycetaceae</taxon>
        <taxon>Chytriomyces</taxon>
    </lineage>
</organism>
<dbReference type="PROSITE" id="PS50157">
    <property type="entry name" value="ZINC_FINGER_C2H2_2"/>
    <property type="match status" value="3"/>
</dbReference>
<dbReference type="PANTHER" id="PTHR46179">
    <property type="entry name" value="ZINC FINGER PROTEIN"/>
    <property type="match status" value="1"/>
</dbReference>
<evidence type="ECO:0000313" key="8">
    <source>
        <dbReference type="EMBL" id="TPX73613.1"/>
    </source>
</evidence>